<dbReference type="AlphaFoldDB" id="A0A2B4RET3"/>
<feature type="region of interest" description="Disordered" evidence="1">
    <location>
        <begin position="206"/>
        <end position="225"/>
    </location>
</feature>
<evidence type="ECO:0000256" key="1">
    <source>
        <dbReference type="SAM" id="MobiDB-lite"/>
    </source>
</evidence>
<evidence type="ECO:0000313" key="2">
    <source>
        <dbReference type="EMBL" id="PFX14888.1"/>
    </source>
</evidence>
<accession>A0A2B4RET3</accession>
<name>A0A2B4RET3_STYPI</name>
<feature type="region of interest" description="Disordered" evidence="1">
    <location>
        <begin position="51"/>
        <end position="72"/>
    </location>
</feature>
<feature type="region of interest" description="Disordered" evidence="1">
    <location>
        <begin position="571"/>
        <end position="611"/>
    </location>
</feature>
<proteinExistence type="predicted"/>
<feature type="region of interest" description="Disordered" evidence="1">
    <location>
        <begin position="339"/>
        <end position="369"/>
    </location>
</feature>
<dbReference type="EMBL" id="LSMT01000715">
    <property type="protein sequence ID" value="PFX14888.1"/>
    <property type="molecule type" value="Genomic_DNA"/>
</dbReference>
<comment type="caution">
    <text evidence="2">The sequence shown here is derived from an EMBL/GenBank/DDBJ whole genome shotgun (WGS) entry which is preliminary data.</text>
</comment>
<feature type="compositionally biased region" description="Basic and acidic residues" evidence="1">
    <location>
        <begin position="148"/>
        <end position="162"/>
    </location>
</feature>
<keyword evidence="3" id="KW-1185">Reference proteome</keyword>
<evidence type="ECO:0000313" key="3">
    <source>
        <dbReference type="Proteomes" id="UP000225706"/>
    </source>
</evidence>
<gene>
    <name evidence="2" type="ORF">AWC38_SpisGene20922</name>
</gene>
<feature type="region of interest" description="Disordered" evidence="1">
    <location>
        <begin position="647"/>
        <end position="695"/>
    </location>
</feature>
<feature type="compositionally biased region" description="Basic residues" evidence="1">
    <location>
        <begin position="346"/>
        <end position="362"/>
    </location>
</feature>
<protein>
    <submittedName>
        <fullName evidence="2">Uncharacterized protein</fullName>
    </submittedName>
</protein>
<reference evidence="3" key="1">
    <citation type="journal article" date="2017" name="bioRxiv">
        <title>Comparative analysis of the genomes of Stylophora pistillata and Acropora digitifera provides evidence for extensive differences between species of corals.</title>
        <authorList>
            <person name="Voolstra C.R."/>
            <person name="Li Y."/>
            <person name="Liew Y.J."/>
            <person name="Baumgarten S."/>
            <person name="Zoccola D."/>
            <person name="Flot J.-F."/>
            <person name="Tambutte S."/>
            <person name="Allemand D."/>
            <person name="Aranda M."/>
        </authorList>
    </citation>
    <scope>NUCLEOTIDE SEQUENCE [LARGE SCALE GENOMIC DNA]</scope>
</reference>
<sequence>MYSFRRDRHVNEFIEACRGIVRMDFHSEALKQQNRKTPQCLQRDSLEKIQWTGQPEKRTEELATGNEHGNDNVVELKQSTRQRLKKRDSTRTPHFNDEIMLSENIDNMVEKEIPEIADESRAITRMITYTMNDEIPPEDLKQNNFKDSSLRTKCMSEDTSSKEEEDSSIKKPAPVESSAKPHPKLDPIKWTKTTEDDEKARKIKYLVSNKESRKKSKASNSPLPGWMKSDRKVLYWPTNTVEETDEQTLPLNKSVNMDQMDTIVERERAETFNKEYPENASIFSTDSRSHAKRRTLTEFHKVSNTKMDSTKQSTRASELTISFKKLAEDIEYILNDDVSPSESNNHKKCRKVSTNKKAKRPKNSLMRGNSHMIGQESKCFRPDFAVKNKKASGKCCSRDQKIPLPIRNLEDSILAKGLETSSILGPFPAPKRAVFSSTKENEQLNKDIEYILCDDIFAPGPHEAPFSESTADLTRPKTSNPKLSLAMEMDKLLGLESLAPTTSLSQEKINNFLDLQKPNEEDDSEIAEVIENILSDDIIDIKPERLTLLGSGDKNQIEHRVVVGETRSLTPDSIQRSKEKRSGRKTMNMTIPLKNSGETDSQASNVSSGPVSELPDYFSVRSGKILKTNFSPEIQITGTEYSTFGVKARPKTRNPRRSLADDINKSEGYAPDANLPRAFPNQKQDHTRKQRQGKCKLVEDGAVEETTHRPNRSCSYTALGAKKNHTIRKSDSTMDLKDFDSNVKTVVRSFTGSPSLQDSFKGDTIQKDITLAKQENSKCQKDTAIMCSPQSSSLARKTEQIALDESIKEILSISAIELHTSLQQGPVVSQKSARKKSSDRAEEIDLDEAIREILDIQPADLDAPVKNNFKNDKHVIKSYSPSQLTTAEDIDLDESIVEVFGAQSSELWSALSKRNGKPAVKPSYVINETESLESTTDDESLGRDVKDPTAHALAVPRDHEVRFLGARRSFSNKGTEDCDNIPSLANGDALRPVAAAESLVNPLQSTLSDETRQKLVFSQWETRTMSDLLVKEDTASLLTQGKQLQSVAIHGTTAVPAACGTSHKTKVEILYNSEELDLIKEIERQA</sequence>
<feature type="region of interest" description="Disordered" evidence="1">
    <location>
        <begin position="134"/>
        <end position="194"/>
    </location>
</feature>
<feature type="compositionally biased region" description="Polar residues" evidence="1">
    <location>
        <begin position="596"/>
        <end position="610"/>
    </location>
</feature>
<organism evidence="2 3">
    <name type="scientific">Stylophora pistillata</name>
    <name type="common">Smooth cauliflower coral</name>
    <dbReference type="NCBI Taxonomy" id="50429"/>
    <lineage>
        <taxon>Eukaryota</taxon>
        <taxon>Metazoa</taxon>
        <taxon>Cnidaria</taxon>
        <taxon>Anthozoa</taxon>
        <taxon>Hexacorallia</taxon>
        <taxon>Scleractinia</taxon>
        <taxon>Astrocoeniina</taxon>
        <taxon>Pocilloporidae</taxon>
        <taxon>Stylophora</taxon>
    </lineage>
</organism>
<feature type="compositionally biased region" description="Basic and acidic residues" evidence="1">
    <location>
        <begin position="183"/>
        <end position="194"/>
    </location>
</feature>
<dbReference type="Proteomes" id="UP000225706">
    <property type="component" value="Unassembled WGS sequence"/>
</dbReference>